<sequence>MSFALSGAGNNDILVAATARRARELLLSCRETLTEDRDVRRMAANQLSRFDIWASNIGVFSSRHWSLDYQLRTAPVAQAAIDGNIEILCKHLLGALAGRVSFTDDELVAFADTDLRDVFTFGSKLHESSASIKDTRDVRISSLELAEATIDMLHELSLAIRHASNRHSLVRVPKLVANDQGYSWGKTHEELLSKSGVTVEPMRFEVTAAFGDFVRRVLQSRWLNTDVDVALDDHQKRYREAMFRRCITVISARRRQLTFFQSHQAKLARTGPEEILKKPQPTINPNPQAAQKPSTLQHNLLAPAVRSSASGEPRKTLTITPSETTPSEFNIASFCSPPSTSAPPSTETGSSAGGLGATGPFEVPPAPELASDEKEKMCPYCCFVYPAKTFSANRRSRRWRKHLIEDLQSYICLFENCDQAGKAYRTFKEWQAHLSQRHVQQWVCPLKHKDHDITESEDLVYDTAERFEEHLDLSHSELEPYRLHSVLHAASQRAKLPRWCFVCLAEQSSDVALQQHLAKHLETAFILALPARDDIKDSDAASSGRPSGRTARSDGELSGEAGLSDIRDPYSDNANVKEDGELQSLMAKEFNACLDGIEIARELLESPYQSTCRGALDERGCKRESSC</sequence>
<dbReference type="OrthoDB" id="6161812at2759"/>
<dbReference type="PANTHER" id="PTHR35391">
    <property type="entry name" value="C2H2-TYPE DOMAIN-CONTAINING PROTEIN-RELATED"/>
    <property type="match status" value="1"/>
</dbReference>
<reference evidence="2" key="1">
    <citation type="journal article" date="2020" name="Stud. Mycol.">
        <title>101 Dothideomycetes genomes: a test case for predicting lifestyles and emergence of pathogens.</title>
        <authorList>
            <person name="Haridas S."/>
            <person name="Albert R."/>
            <person name="Binder M."/>
            <person name="Bloem J."/>
            <person name="Labutti K."/>
            <person name="Salamov A."/>
            <person name="Andreopoulos B."/>
            <person name="Baker S."/>
            <person name="Barry K."/>
            <person name="Bills G."/>
            <person name="Bluhm B."/>
            <person name="Cannon C."/>
            <person name="Castanera R."/>
            <person name="Culley D."/>
            <person name="Daum C."/>
            <person name="Ezra D."/>
            <person name="Gonzalez J."/>
            <person name="Henrissat B."/>
            <person name="Kuo A."/>
            <person name="Liang C."/>
            <person name="Lipzen A."/>
            <person name="Lutzoni F."/>
            <person name="Magnuson J."/>
            <person name="Mondo S."/>
            <person name="Nolan M."/>
            <person name="Ohm R."/>
            <person name="Pangilinan J."/>
            <person name="Park H.-J."/>
            <person name="Ramirez L."/>
            <person name="Alfaro M."/>
            <person name="Sun H."/>
            <person name="Tritt A."/>
            <person name="Yoshinaga Y."/>
            <person name="Zwiers L.-H."/>
            <person name="Turgeon B."/>
            <person name="Goodwin S."/>
            <person name="Spatafora J."/>
            <person name="Crous P."/>
            <person name="Grigoriev I."/>
        </authorList>
    </citation>
    <scope>NUCLEOTIDE SEQUENCE</scope>
    <source>
        <strain evidence="2">CBS 122368</strain>
    </source>
</reference>
<dbReference type="Proteomes" id="UP000800094">
    <property type="component" value="Unassembled WGS sequence"/>
</dbReference>
<feature type="region of interest" description="Disordered" evidence="1">
    <location>
        <begin position="271"/>
        <end position="361"/>
    </location>
</feature>
<evidence type="ECO:0000313" key="2">
    <source>
        <dbReference type="EMBL" id="KAF2255242.1"/>
    </source>
</evidence>
<evidence type="ECO:0008006" key="4">
    <source>
        <dbReference type="Google" id="ProtNLM"/>
    </source>
</evidence>
<feature type="region of interest" description="Disordered" evidence="1">
    <location>
        <begin position="536"/>
        <end position="575"/>
    </location>
</feature>
<feature type="compositionally biased region" description="Low complexity" evidence="1">
    <location>
        <begin position="332"/>
        <end position="350"/>
    </location>
</feature>
<feature type="compositionally biased region" description="Polar residues" evidence="1">
    <location>
        <begin position="317"/>
        <end position="330"/>
    </location>
</feature>
<dbReference type="RefSeq" id="XP_033690246.1">
    <property type="nucleotide sequence ID" value="XM_033835196.1"/>
</dbReference>
<proteinExistence type="predicted"/>
<dbReference type="GeneID" id="54588526"/>
<dbReference type="PANTHER" id="PTHR35391:SF7">
    <property type="entry name" value="C2H2-TYPE DOMAIN-CONTAINING PROTEIN"/>
    <property type="match status" value="1"/>
</dbReference>
<gene>
    <name evidence="2" type="ORF">BU26DRAFT_600781</name>
</gene>
<keyword evidence="3" id="KW-1185">Reference proteome</keyword>
<evidence type="ECO:0000313" key="3">
    <source>
        <dbReference type="Proteomes" id="UP000800094"/>
    </source>
</evidence>
<organism evidence="2 3">
    <name type="scientific">Trematosphaeria pertusa</name>
    <dbReference type="NCBI Taxonomy" id="390896"/>
    <lineage>
        <taxon>Eukaryota</taxon>
        <taxon>Fungi</taxon>
        <taxon>Dikarya</taxon>
        <taxon>Ascomycota</taxon>
        <taxon>Pezizomycotina</taxon>
        <taxon>Dothideomycetes</taxon>
        <taxon>Pleosporomycetidae</taxon>
        <taxon>Pleosporales</taxon>
        <taxon>Massarineae</taxon>
        <taxon>Trematosphaeriaceae</taxon>
        <taxon>Trematosphaeria</taxon>
    </lineage>
</organism>
<evidence type="ECO:0000256" key="1">
    <source>
        <dbReference type="SAM" id="MobiDB-lite"/>
    </source>
</evidence>
<dbReference type="EMBL" id="ML987190">
    <property type="protein sequence ID" value="KAF2255242.1"/>
    <property type="molecule type" value="Genomic_DNA"/>
</dbReference>
<accession>A0A6A6IZA3</accession>
<feature type="compositionally biased region" description="Polar residues" evidence="1">
    <location>
        <begin position="281"/>
        <end position="298"/>
    </location>
</feature>
<feature type="compositionally biased region" description="Basic and acidic residues" evidence="1">
    <location>
        <begin position="565"/>
        <end position="575"/>
    </location>
</feature>
<name>A0A6A6IZA3_9PLEO</name>
<dbReference type="AlphaFoldDB" id="A0A6A6IZA3"/>
<protein>
    <recommendedName>
        <fullName evidence="4">C2H2-type domain-containing protein</fullName>
    </recommendedName>
</protein>